<protein>
    <recommendedName>
        <fullName evidence="2">CCZ1/INTU/HSP4 first Longin domain-containing protein</fullName>
    </recommendedName>
</protein>
<dbReference type="AlphaFoldDB" id="A0A1V9YW59"/>
<comment type="caution">
    <text evidence="3">The sequence shown here is derived from an EMBL/GenBank/DDBJ whole genome shotgun (WGS) entry which is preliminary data.</text>
</comment>
<dbReference type="InterPro" id="IPR013176">
    <property type="entry name" value="Ccz1"/>
</dbReference>
<evidence type="ECO:0000259" key="2">
    <source>
        <dbReference type="Pfam" id="PF19031"/>
    </source>
</evidence>
<keyword evidence="4" id="KW-1185">Reference proteome</keyword>
<dbReference type="Pfam" id="PF19031">
    <property type="entry name" value="Intu_longin_1"/>
    <property type="match status" value="1"/>
</dbReference>
<dbReference type="PANTHER" id="PTHR13056">
    <property type="entry name" value="VACUOLAR FUSION PROTEIN CCZ1 HOMOLOG-RELATED"/>
    <property type="match status" value="1"/>
</dbReference>
<dbReference type="PANTHER" id="PTHR13056:SF0">
    <property type="entry name" value="VACUOLAR FUSION PROTEIN CCZ1 HOMOLOG-RELATED"/>
    <property type="match status" value="1"/>
</dbReference>
<dbReference type="InterPro" id="IPR043987">
    <property type="entry name" value="CCZ1/INTU/HSP4_longin_1"/>
</dbReference>
<proteinExistence type="inferred from homology"/>
<dbReference type="STRING" id="74557.A0A1V9YW59"/>
<accession>A0A1V9YW59</accession>
<dbReference type="Proteomes" id="UP000243217">
    <property type="component" value="Unassembled WGS sequence"/>
</dbReference>
<sequence length="473" mass="53698">MEVLLWHQELGSDDDAASEEESVARVLYFWPPSSRSEQLNVLQLLQGAYAFAASFGDANEVIIVELTGRTYCYYECEPHVWIALGLSPNVCNEKTMEIILHEMYKMFRLLYGEVNSSLQSTENEDGGMNILKQIGQSRKLLRKASSRAVQVENDSDSSAFSAALDEMEFLKVSITSMENTSPLPHFQAKCDDFFPTYLEAIDFNHLFEAKGIVYLPADKNIQLTLQLLLQTLLTEVPNVVSTAAFLHGKLAWSQIPLEELCTIYNFLQLREQVGYFSLCKSTPSSFSPWIRSNQKRSFYPIWASSQVYEENDPDPSPKRRLSARDILSGNFKDEPKLRTSGFQCHKGTFTRSWEEEDIWSPAILCSPSMGEAPHAKMLVWHTDFSLLPLHFLAPTIPPAIKRVLDEARAKLSKDEHLLDLCVKTPLDGWVVIRRTGTLGRELTAFFNSNIETIEDLSLSMTELILDSFQDTFM</sequence>
<gene>
    <name evidence="3" type="ORF">THRCLA_09579</name>
</gene>
<evidence type="ECO:0000313" key="4">
    <source>
        <dbReference type="Proteomes" id="UP000243217"/>
    </source>
</evidence>
<dbReference type="GO" id="GO:0035658">
    <property type="term" value="C:Mon1-Ccz1 complex"/>
    <property type="evidence" value="ECO:0007669"/>
    <property type="project" value="InterPro"/>
</dbReference>
<evidence type="ECO:0000256" key="1">
    <source>
        <dbReference type="ARBA" id="ARBA00005352"/>
    </source>
</evidence>
<feature type="domain" description="CCZ1/INTU/HSP4 first Longin" evidence="2">
    <location>
        <begin position="17"/>
        <end position="112"/>
    </location>
</feature>
<reference evidence="3 4" key="1">
    <citation type="journal article" date="2014" name="Genome Biol. Evol.">
        <title>The secreted proteins of Achlya hypogyna and Thraustotheca clavata identify the ancestral oomycete secretome and reveal gene acquisitions by horizontal gene transfer.</title>
        <authorList>
            <person name="Misner I."/>
            <person name="Blouin N."/>
            <person name="Leonard G."/>
            <person name="Richards T.A."/>
            <person name="Lane C.E."/>
        </authorList>
    </citation>
    <scope>NUCLEOTIDE SEQUENCE [LARGE SCALE GENOMIC DNA]</scope>
    <source>
        <strain evidence="3 4">ATCC 34112</strain>
    </source>
</reference>
<evidence type="ECO:0000313" key="3">
    <source>
        <dbReference type="EMBL" id="OQR89790.1"/>
    </source>
</evidence>
<organism evidence="3 4">
    <name type="scientific">Thraustotheca clavata</name>
    <dbReference type="NCBI Taxonomy" id="74557"/>
    <lineage>
        <taxon>Eukaryota</taxon>
        <taxon>Sar</taxon>
        <taxon>Stramenopiles</taxon>
        <taxon>Oomycota</taxon>
        <taxon>Saprolegniomycetes</taxon>
        <taxon>Saprolegniales</taxon>
        <taxon>Achlyaceae</taxon>
        <taxon>Thraustotheca</taxon>
    </lineage>
</organism>
<dbReference type="GO" id="GO:0016192">
    <property type="term" value="P:vesicle-mediated transport"/>
    <property type="evidence" value="ECO:0007669"/>
    <property type="project" value="InterPro"/>
</dbReference>
<dbReference type="EMBL" id="JNBS01002660">
    <property type="protein sequence ID" value="OQR89790.1"/>
    <property type="molecule type" value="Genomic_DNA"/>
</dbReference>
<dbReference type="OrthoDB" id="240546at2759"/>
<name>A0A1V9YW59_9STRA</name>
<comment type="similarity">
    <text evidence="1">Belongs to the CCZ1 family.</text>
</comment>